<dbReference type="Proteomes" id="UP000254330">
    <property type="component" value="Unassembled WGS sequence"/>
</dbReference>
<dbReference type="Proteomes" id="UP000294641">
    <property type="component" value="Unassembled WGS sequence"/>
</dbReference>
<keyword evidence="5 8" id="KW-0812">Transmembrane</keyword>
<keyword evidence="4" id="KW-1003">Cell membrane</keyword>
<accession>A0A8B4QC73</accession>
<protein>
    <submittedName>
        <fullName evidence="11">Chloramphenicol-sensitive protein RarD</fullName>
    </submittedName>
    <submittedName>
        <fullName evidence="10">Putative chloramphenical resistance permease RarD</fullName>
    </submittedName>
</protein>
<evidence type="ECO:0000256" key="4">
    <source>
        <dbReference type="ARBA" id="ARBA00022475"/>
    </source>
</evidence>
<feature type="transmembrane region" description="Helical" evidence="8">
    <location>
        <begin position="153"/>
        <end position="169"/>
    </location>
</feature>
<proteinExistence type="inferred from homology"/>
<evidence type="ECO:0000256" key="6">
    <source>
        <dbReference type="ARBA" id="ARBA00022989"/>
    </source>
</evidence>
<feature type="transmembrane region" description="Helical" evidence="8">
    <location>
        <begin position="7"/>
        <end position="25"/>
    </location>
</feature>
<keyword evidence="13" id="KW-1185">Reference proteome</keyword>
<dbReference type="GO" id="GO:0005886">
    <property type="term" value="C:plasma membrane"/>
    <property type="evidence" value="ECO:0007669"/>
    <property type="project" value="UniProtKB-SubCell"/>
</dbReference>
<dbReference type="AlphaFoldDB" id="A0A8B4QC73"/>
<reference evidence="10 12" key="1">
    <citation type="submission" date="2018-06" db="EMBL/GenBank/DDBJ databases">
        <authorList>
            <consortium name="Pathogen Informatics"/>
            <person name="Doyle S."/>
        </authorList>
    </citation>
    <scope>NUCLEOTIDE SEQUENCE [LARGE SCALE GENOMIC DNA]</scope>
    <source>
        <strain evidence="10 12">NCTC10597</strain>
    </source>
</reference>
<dbReference type="RefSeq" id="WP_109349055.1">
    <property type="nucleotide sequence ID" value="NZ_BJUE01000004.1"/>
</dbReference>
<evidence type="ECO:0000259" key="9">
    <source>
        <dbReference type="Pfam" id="PF00892"/>
    </source>
</evidence>
<evidence type="ECO:0000256" key="8">
    <source>
        <dbReference type="SAM" id="Phobius"/>
    </source>
</evidence>
<feature type="transmembrane region" description="Helical" evidence="8">
    <location>
        <begin position="210"/>
        <end position="234"/>
    </location>
</feature>
<dbReference type="EMBL" id="UGNP01000001">
    <property type="protein sequence ID" value="STX10306.1"/>
    <property type="molecule type" value="Genomic_DNA"/>
</dbReference>
<feature type="domain" description="EamA" evidence="9">
    <location>
        <begin position="6"/>
        <end position="146"/>
    </location>
</feature>
<evidence type="ECO:0000256" key="1">
    <source>
        <dbReference type="ARBA" id="ARBA00004651"/>
    </source>
</evidence>
<evidence type="ECO:0000313" key="11">
    <source>
        <dbReference type="EMBL" id="TDR40567.1"/>
    </source>
</evidence>
<evidence type="ECO:0000313" key="13">
    <source>
        <dbReference type="Proteomes" id="UP000294641"/>
    </source>
</evidence>
<keyword evidence="6 8" id="KW-1133">Transmembrane helix</keyword>
<evidence type="ECO:0000256" key="5">
    <source>
        <dbReference type="ARBA" id="ARBA00022692"/>
    </source>
</evidence>
<dbReference type="Pfam" id="PF00892">
    <property type="entry name" value="EamA"/>
    <property type="match status" value="1"/>
</dbReference>
<feature type="transmembrane region" description="Helical" evidence="8">
    <location>
        <begin position="181"/>
        <end position="198"/>
    </location>
</feature>
<feature type="transmembrane region" description="Helical" evidence="8">
    <location>
        <begin position="37"/>
        <end position="55"/>
    </location>
</feature>
<comment type="similarity">
    <text evidence="2">Belongs to the EamA transporter family.</text>
</comment>
<evidence type="ECO:0000313" key="10">
    <source>
        <dbReference type="EMBL" id="STX10306.1"/>
    </source>
</evidence>
<comment type="subcellular location">
    <subcellularLocation>
        <location evidence="1">Cell membrane</location>
        <topology evidence="1">Multi-pass membrane protein</topology>
    </subcellularLocation>
</comment>
<dbReference type="InterPro" id="IPR000620">
    <property type="entry name" value="EamA_dom"/>
</dbReference>
<evidence type="ECO:0000256" key="2">
    <source>
        <dbReference type="ARBA" id="ARBA00007362"/>
    </source>
</evidence>
<dbReference type="PANTHER" id="PTHR22911">
    <property type="entry name" value="ACYL-MALONYL CONDENSING ENZYME-RELATED"/>
    <property type="match status" value="1"/>
</dbReference>
<feature type="transmembrane region" description="Helical" evidence="8">
    <location>
        <begin position="269"/>
        <end position="290"/>
    </location>
</feature>
<comment type="caution">
    <text evidence="10">The sequence shown here is derived from an EMBL/GenBank/DDBJ whole genome shotgun (WGS) entry which is preliminary data.</text>
</comment>
<dbReference type="InterPro" id="IPR004626">
    <property type="entry name" value="RarD"/>
</dbReference>
<dbReference type="SUPFAM" id="SSF103481">
    <property type="entry name" value="Multidrug resistance efflux transporter EmrE"/>
    <property type="match status" value="2"/>
</dbReference>
<feature type="transmembrane region" description="Helical" evidence="8">
    <location>
        <begin position="130"/>
        <end position="147"/>
    </location>
</feature>
<gene>
    <name evidence="10" type="primary">rarD</name>
    <name evidence="11" type="ORF">DFR61_10881</name>
    <name evidence="10" type="ORF">NCTC10597_02026</name>
</gene>
<dbReference type="PANTHER" id="PTHR22911:SF137">
    <property type="entry name" value="SOLUTE CARRIER FAMILY 35 MEMBER G2-RELATED"/>
    <property type="match status" value="1"/>
</dbReference>
<feature type="transmembrane region" description="Helical" evidence="8">
    <location>
        <begin position="75"/>
        <end position="94"/>
    </location>
</feature>
<dbReference type="InterPro" id="IPR037185">
    <property type="entry name" value="EmrE-like"/>
</dbReference>
<feature type="transmembrane region" description="Helical" evidence="8">
    <location>
        <begin position="106"/>
        <end position="123"/>
    </location>
</feature>
<keyword evidence="3" id="KW-0813">Transport</keyword>
<reference evidence="11 13" key="2">
    <citation type="submission" date="2019-03" db="EMBL/GenBank/DDBJ databases">
        <title>Genomic Encyclopedia of Type Strains, Phase IV (KMG-IV): sequencing the most valuable type-strain genomes for metagenomic binning, comparative biology and taxonomic classification.</title>
        <authorList>
            <person name="Goeker M."/>
        </authorList>
    </citation>
    <scope>NUCLEOTIDE SEQUENCE [LARGE SCALE GENOMIC DNA]</scope>
    <source>
        <strain evidence="11 13">DSM 20580</strain>
    </source>
</reference>
<organism evidence="10 12">
    <name type="scientific">Kurthia zopfii</name>
    <dbReference type="NCBI Taxonomy" id="1650"/>
    <lineage>
        <taxon>Bacteria</taxon>
        <taxon>Bacillati</taxon>
        <taxon>Bacillota</taxon>
        <taxon>Bacilli</taxon>
        <taxon>Bacillales</taxon>
        <taxon>Caryophanaceae</taxon>
        <taxon>Kurthia</taxon>
    </lineage>
</organism>
<evidence type="ECO:0000313" key="12">
    <source>
        <dbReference type="Proteomes" id="UP000254330"/>
    </source>
</evidence>
<evidence type="ECO:0000256" key="7">
    <source>
        <dbReference type="ARBA" id="ARBA00023136"/>
    </source>
</evidence>
<dbReference type="OrthoDB" id="369870at2"/>
<name>A0A8B4QC73_9BACL</name>
<dbReference type="EMBL" id="SNZG01000008">
    <property type="protein sequence ID" value="TDR40567.1"/>
    <property type="molecule type" value="Genomic_DNA"/>
</dbReference>
<sequence>MSAEKKGVLAAALAYILWGLVPLYWKQLENVSSNEIITSRIVWSFVLTIIFVVLIKQWKLLISDVKMLWKNQKSFWALFAASYLISVNWYIFIWAVNNNHIIETSMGYYINPLISVLLGVIFLKEKLSKAQLLACIFALGGVLILVISYGTFPFVSLGLAFSFGIYGLLKKQIKLDATRGLVIETFFILPVALGYYIYLFAVDTPAMFNINISTTLLLIGTGAITAVPLILFAIGAQNIPLYLVGFFQYIAPTMTLIIGTFVYGEKFGGIELVAFSCIWIAIIIFSFATVRELKKPKLKKK</sequence>
<keyword evidence="7 8" id="KW-0472">Membrane</keyword>
<dbReference type="NCBIfam" id="TIGR00688">
    <property type="entry name" value="rarD"/>
    <property type="match status" value="1"/>
</dbReference>
<evidence type="ECO:0000256" key="3">
    <source>
        <dbReference type="ARBA" id="ARBA00022448"/>
    </source>
</evidence>
<feature type="transmembrane region" description="Helical" evidence="8">
    <location>
        <begin position="241"/>
        <end position="263"/>
    </location>
</feature>